<dbReference type="InterPro" id="IPR006059">
    <property type="entry name" value="SBP"/>
</dbReference>
<evidence type="ECO:0000256" key="3">
    <source>
        <dbReference type="ARBA" id="ARBA00022729"/>
    </source>
</evidence>
<dbReference type="Pfam" id="PF13416">
    <property type="entry name" value="SBP_bac_8"/>
    <property type="match status" value="1"/>
</dbReference>
<evidence type="ECO:0000313" key="7">
    <source>
        <dbReference type="Proteomes" id="UP000016570"/>
    </source>
</evidence>
<comment type="subcellular location">
    <subcellularLocation>
        <location evidence="1">Periplasm</location>
    </subcellularLocation>
</comment>
<dbReference type="PRINTS" id="PR00909">
    <property type="entry name" value="SPERMDNBNDNG"/>
</dbReference>
<organism evidence="6 7">
    <name type="scientific">Vibrio proteolyticus NBRC 13287</name>
    <dbReference type="NCBI Taxonomy" id="1219065"/>
    <lineage>
        <taxon>Bacteria</taxon>
        <taxon>Pseudomonadati</taxon>
        <taxon>Pseudomonadota</taxon>
        <taxon>Gammaproteobacteria</taxon>
        <taxon>Vibrionales</taxon>
        <taxon>Vibrionaceae</taxon>
        <taxon>Vibrio</taxon>
    </lineage>
</organism>
<dbReference type="GO" id="GO:0042597">
    <property type="term" value="C:periplasmic space"/>
    <property type="evidence" value="ECO:0007669"/>
    <property type="project" value="UniProtKB-SubCell"/>
</dbReference>
<dbReference type="RefSeq" id="WP_021705605.1">
    <property type="nucleotide sequence ID" value="NZ_BATJ01000009.1"/>
</dbReference>
<dbReference type="PANTHER" id="PTHR30222:SF12">
    <property type="entry name" value="NORSPERMIDINE SENSOR"/>
    <property type="match status" value="1"/>
</dbReference>
<protein>
    <submittedName>
        <fullName evidence="6">Putative ABC transporter substrate-binding protein</fullName>
    </submittedName>
</protein>
<dbReference type="SUPFAM" id="SSF53850">
    <property type="entry name" value="Periplasmic binding protein-like II"/>
    <property type="match status" value="1"/>
</dbReference>
<keyword evidence="7" id="KW-1185">Reference proteome</keyword>
<dbReference type="EMBL" id="BATJ01000009">
    <property type="protein sequence ID" value="GAD67634.1"/>
    <property type="molecule type" value="Genomic_DNA"/>
</dbReference>
<reference evidence="6 7" key="1">
    <citation type="submission" date="2013-09" db="EMBL/GenBank/DDBJ databases">
        <title>Whole genome shotgun sequence of Vibrio proteolyticus NBRC 13287.</title>
        <authorList>
            <person name="Isaki S."/>
            <person name="Hosoyama A."/>
            <person name="Numata M."/>
            <person name="Hashimoto M."/>
            <person name="Hosoyama Y."/>
            <person name="Tsuchikane K."/>
            <person name="Noguchi M."/>
            <person name="Hirakata S."/>
            <person name="Ichikawa N."/>
            <person name="Ohji S."/>
            <person name="Yamazoe A."/>
            <person name="Fujita N."/>
        </authorList>
    </citation>
    <scope>NUCLEOTIDE SEQUENCE [LARGE SCALE GENOMIC DNA]</scope>
    <source>
        <strain evidence="6 7">NBRC 13287</strain>
    </source>
</reference>
<dbReference type="InterPro" id="IPR001188">
    <property type="entry name" value="Sperm_putr-bd"/>
</dbReference>
<feature type="signal peptide" evidence="5">
    <location>
        <begin position="1"/>
        <end position="19"/>
    </location>
</feature>
<accession>U3BCZ0</accession>
<dbReference type="eggNOG" id="COG0687">
    <property type="taxonomic scope" value="Bacteria"/>
</dbReference>
<feature type="chain" id="PRO_5004638794" evidence="5">
    <location>
        <begin position="20"/>
        <end position="347"/>
    </location>
</feature>
<keyword evidence="3 5" id="KW-0732">Signal</keyword>
<name>U3BCZ0_VIBPR</name>
<evidence type="ECO:0000256" key="4">
    <source>
        <dbReference type="ARBA" id="ARBA00022764"/>
    </source>
</evidence>
<keyword evidence="2" id="KW-0813">Transport</keyword>
<evidence type="ECO:0000313" key="6">
    <source>
        <dbReference type="EMBL" id="GAD67634.1"/>
    </source>
</evidence>
<dbReference type="Proteomes" id="UP000016570">
    <property type="component" value="Unassembled WGS sequence"/>
</dbReference>
<dbReference type="GO" id="GO:0015846">
    <property type="term" value="P:polyamine transport"/>
    <property type="evidence" value="ECO:0007669"/>
    <property type="project" value="InterPro"/>
</dbReference>
<dbReference type="PANTHER" id="PTHR30222">
    <property type="entry name" value="SPERMIDINE/PUTRESCINE-BINDING PERIPLASMIC PROTEIN"/>
    <property type="match status" value="1"/>
</dbReference>
<evidence type="ECO:0000256" key="1">
    <source>
        <dbReference type="ARBA" id="ARBA00004418"/>
    </source>
</evidence>
<comment type="caution">
    <text evidence="6">The sequence shown here is derived from an EMBL/GenBank/DDBJ whole genome shotgun (WGS) entry which is preliminary data.</text>
</comment>
<sequence>MKLKYVLLFPALLSPFAAAQTQNLNMYLWEDTLSQRVIDQWQQEHKATLTTSHFDNDDERSLLMLKGVQLPFDIVVLDNVSAQIYARQGSFIDLSDIPNRQHNASIWNQACGTHAVPYFWGTVGYVYRKDKVTKPPQTWQEFMHPPASLTQHIGMITDSVETLLPSLYAQGTSPFTGSEDKLKQAYEDLKPFNHNVLTYEYVLSYVRSHQSAEELHMALAYSGDHYSLNRSFSGDKWAFARPQGQAFIWVDCLAVSNHSQNKSLAKSFINFLLDPNIAAKNAIDIRAATPNLSALKLLPDYYVNDTSLFLSQDQIDHGLIDAELSNSNIGLRAKIINSIIKRHEAKY</sequence>
<dbReference type="AlphaFoldDB" id="U3BCZ0"/>
<dbReference type="Gene3D" id="3.40.190.10">
    <property type="entry name" value="Periplasmic binding protein-like II"/>
    <property type="match status" value="2"/>
</dbReference>
<dbReference type="GO" id="GO:0019808">
    <property type="term" value="F:polyamine binding"/>
    <property type="evidence" value="ECO:0007669"/>
    <property type="project" value="InterPro"/>
</dbReference>
<gene>
    <name evidence="6" type="ORF">VPR01S_09_00080</name>
</gene>
<evidence type="ECO:0000256" key="5">
    <source>
        <dbReference type="SAM" id="SignalP"/>
    </source>
</evidence>
<evidence type="ECO:0000256" key="2">
    <source>
        <dbReference type="ARBA" id="ARBA00022448"/>
    </source>
</evidence>
<dbReference type="STRING" id="1219065.VPR01S_09_00080"/>
<dbReference type="CDD" id="cd13590">
    <property type="entry name" value="PBP2_PotD_PotF_like"/>
    <property type="match status" value="1"/>
</dbReference>
<proteinExistence type="predicted"/>
<keyword evidence="4" id="KW-0574">Periplasm</keyword>